<evidence type="ECO:0000256" key="1">
    <source>
        <dbReference type="SAM" id="Phobius"/>
    </source>
</evidence>
<proteinExistence type="predicted"/>
<dbReference type="Proteomes" id="UP001180551">
    <property type="component" value="Unassembled WGS sequence"/>
</dbReference>
<keyword evidence="4" id="KW-1185">Reference proteome</keyword>
<keyword evidence="1" id="KW-0472">Membrane</keyword>
<dbReference type="EMBL" id="JAVRFE010000008">
    <property type="protein sequence ID" value="MDT0455755.1"/>
    <property type="molecule type" value="Genomic_DNA"/>
</dbReference>
<comment type="caution">
    <text evidence="3">The sequence shown here is derived from an EMBL/GenBank/DDBJ whole genome shotgun (WGS) entry which is preliminary data.</text>
</comment>
<evidence type="ECO:0000313" key="4">
    <source>
        <dbReference type="Proteomes" id="UP001180551"/>
    </source>
</evidence>
<evidence type="ECO:0000256" key="2">
    <source>
        <dbReference type="SAM" id="SignalP"/>
    </source>
</evidence>
<protein>
    <recommendedName>
        <fullName evidence="5">DUF11 domain-containing protein</fullName>
    </recommendedName>
</protein>
<organism evidence="3 4">
    <name type="scientific">Streptomyces mooreae</name>
    <dbReference type="NCBI Taxonomy" id="3075523"/>
    <lineage>
        <taxon>Bacteria</taxon>
        <taxon>Bacillati</taxon>
        <taxon>Actinomycetota</taxon>
        <taxon>Actinomycetes</taxon>
        <taxon>Kitasatosporales</taxon>
        <taxon>Streptomycetaceae</taxon>
        <taxon>Streptomyces</taxon>
    </lineage>
</organism>
<accession>A0ABU2T3W8</accession>
<feature type="chain" id="PRO_5047140167" description="DUF11 domain-containing protein" evidence="2">
    <location>
        <begin position="22"/>
        <end position="230"/>
    </location>
</feature>
<name>A0ABU2T3W8_9ACTN</name>
<keyword evidence="2" id="KW-0732">Signal</keyword>
<evidence type="ECO:0008006" key="5">
    <source>
        <dbReference type="Google" id="ProtNLM"/>
    </source>
</evidence>
<keyword evidence="1" id="KW-0812">Transmembrane</keyword>
<sequence>MRTAVVCALLCAATLPGPSAAAYAPQAPPAAGYVAPALPVTAYVPHALPAAKYAPAPPAVSVTVAVTDGRDDAEAGKRLDYRITVHNLGPTAVHRARIEQEMPATTTSATAPGATVEGRGMGRQKVIWRSDLPAHDIQVFTATAVLGDRTGRTGSAAPGTLRAAATVCVYVDESFAPTACSGDLDDLPETHADAGAGGTWGWWAAAAAAAALLGPGVVRAVRRRRGAAPR</sequence>
<evidence type="ECO:0000313" key="3">
    <source>
        <dbReference type="EMBL" id="MDT0455755.1"/>
    </source>
</evidence>
<feature type="transmembrane region" description="Helical" evidence="1">
    <location>
        <begin position="200"/>
        <end position="221"/>
    </location>
</feature>
<gene>
    <name evidence="3" type="ORF">RM550_08380</name>
</gene>
<feature type="signal peptide" evidence="2">
    <location>
        <begin position="1"/>
        <end position="21"/>
    </location>
</feature>
<keyword evidence="1" id="KW-1133">Transmembrane helix</keyword>
<dbReference type="RefSeq" id="WP_311623063.1">
    <property type="nucleotide sequence ID" value="NZ_JAVRFE010000008.1"/>
</dbReference>
<reference evidence="3" key="1">
    <citation type="submission" date="2024-05" db="EMBL/GenBank/DDBJ databases">
        <title>30 novel species of actinomycetes from the DSMZ collection.</title>
        <authorList>
            <person name="Nouioui I."/>
        </authorList>
    </citation>
    <scope>NUCLEOTIDE SEQUENCE</scope>
    <source>
        <strain evidence="3">DSM 41527</strain>
    </source>
</reference>